<dbReference type="AlphaFoldDB" id="A0A8S9ZXD0"/>
<keyword evidence="3" id="KW-1185">Reference proteome</keyword>
<dbReference type="EMBL" id="JABEBT010000017">
    <property type="protein sequence ID" value="KAF7637788.1"/>
    <property type="molecule type" value="Genomic_DNA"/>
</dbReference>
<evidence type="ECO:0000256" key="1">
    <source>
        <dbReference type="SAM" id="MobiDB-lite"/>
    </source>
</evidence>
<accession>A0A8S9ZXD0</accession>
<reference evidence="2" key="1">
    <citation type="journal article" date="2020" name="Ecol. Evol.">
        <title>Genome structure and content of the rice root-knot nematode (Meloidogyne graminicola).</title>
        <authorList>
            <person name="Phan N.T."/>
            <person name="Danchin E.G.J."/>
            <person name="Klopp C."/>
            <person name="Perfus-Barbeoch L."/>
            <person name="Kozlowski D.K."/>
            <person name="Koutsovoulos G.D."/>
            <person name="Lopez-Roques C."/>
            <person name="Bouchez O."/>
            <person name="Zahm M."/>
            <person name="Besnard G."/>
            <person name="Bellafiore S."/>
        </authorList>
    </citation>
    <scope>NUCLEOTIDE SEQUENCE</scope>
    <source>
        <strain evidence="2">VN-18</strain>
    </source>
</reference>
<feature type="compositionally biased region" description="Basic residues" evidence="1">
    <location>
        <begin position="74"/>
        <end position="83"/>
    </location>
</feature>
<proteinExistence type="predicted"/>
<feature type="region of interest" description="Disordered" evidence="1">
    <location>
        <begin position="71"/>
        <end position="90"/>
    </location>
</feature>
<name>A0A8S9ZXD0_9BILA</name>
<comment type="caution">
    <text evidence="2">The sequence shown here is derived from an EMBL/GenBank/DDBJ whole genome shotgun (WGS) entry which is preliminary data.</text>
</comment>
<gene>
    <name evidence="2" type="ORF">Mgra_00002762</name>
</gene>
<dbReference type="Proteomes" id="UP000605970">
    <property type="component" value="Unassembled WGS sequence"/>
</dbReference>
<protein>
    <submittedName>
        <fullName evidence="2">Uncharacterized protein</fullName>
    </submittedName>
</protein>
<evidence type="ECO:0000313" key="2">
    <source>
        <dbReference type="EMBL" id="KAF7637788.1"/>
    </source>
</evidence>
<evidence type="ECO:0000313" key="3">
    <source>
        <dbReference type="Proteomes" id="UP000605970"/>
    </source>
</evidence>
<sequence length="156" mass="18414">MLLPSQRINKIRNHKESTKNKQIEAYQMGKKAKKATDYDEILKEQQHLSNANERLTSSSISNQGFFSRSLSRISGRRKRQKKRTAAENFQDDNIRTKRENQVLHHQCSSTNDRNLNGLTHLEGDEARLKKYLKKKKLFMGSKMERIFKNFIEIYLN</sequence>
<organism evidence="2 3">
    <name type="scientific">Meloidogyne graminicola</name>
    <dbReference type="NCBI Taxonomy" id="189291"/>
    <lineage>
        <taxon>Eukaryota</taxon>
        <taxon>Metazoa</taxon>
        <taxon>Ecdysozoa</taxon>
        <taxon>Nematoda</taxon>
        <taxon>Chromadorea</taxon>
        <taxon>Rhabditida</taxon>
        <taxon>Tylenchina</taxon>
        <taxon>Tylenchomorpha</taxon>
        <taxon>Tylenchoidea</taxon>
        <taxon>Meloidogynidae</taxon>
        <taxon>Meloidogyninae</taxon>
        <taxon>Meloidogyne</taxon>
    </lineage>
</organism>